<protein>
    <recommendedName>
        <fullName evidence="8">tRNA-specific adenosine deaminase</fullName>
        <ecNumber evidence="8">3.5.4.33</ecNumber>
    </recommendedName>
</protein>
<feature type="domain" description="CMP/dCMP-type deaminase" evidence="9">
    <location>
        <begin position="1"/>
        <end position="104"/>
    </location>
</feature>
<comment type="catalytic activity">
    <reaction evidence="7 8">
        <text>adenosine(34) in tRNA + H2O + H(+) = inosine(34) in tRNA + NH4(+)</text>
        <dbReference type="Rhea" id="RHEA:43168"/>
        <dbReference type="Rhea" id="RHEA-COMP:10373"/>
        <dbReference type="Rhea" id="RHEA-COMP:10374"/>
        <dbReference type="ChEBI" id="CHEBI:15377"/>
        <dbReference type="ChEBI" id="CHEBI:15378"/>
        <dbReference type="ChEBI" id="CHEBI:28938"/>
        <dbReference type="ChEBI" id="CHEBI:74411"/>
        <dbReference type="ChEBI" id="CHEBI:82852"/>
        <dbReference type="EC" id="3.5.4.33"/>
    </reaction>
</comment>
<keyword evidence="3 8" id="KW-0819">tRNA processing</keyword>
<dbReference type="PANTHER" id="PTHR11079:SF202">
    <property type="entry name" value="TRNA-SPECIFIC ADENOSINE DEAMINASE"/>
    <property type="match status" value="1"/>
</dbReference>
<dbReference type="GO" id="GO:0008270">
    <property type="term" value="F:zinc ion binding"/>
    <property type="evidence" value="ECO:0007669"/>
    <property type="project" value="UniProtKB-UniRule"/>
</dbReference>
<keyword evidence="11" id="KW-1185">Reference proteome</keyword>
<dbReference type="FunFam" id="3.40.140.10:FF:000005">
    <property type="entry name" value="tRNA-specific adenosine deaminase"/>
    <property type="match status" value="1"/>
</dbReference>
<dbReference type="STRING" id="1123291.SAMN04490355_102817"/>
<feature type="binding site" evidence="8">
    <location>
        <position position="76"/>
    </location>
    <ligand>
        <name>Zn(2+)</name>
        <dbReference type="ChEBI" id="CHEBI:29105"/>
        <note>catalytic</note>
    </ligand>
</feature>
<name>A0A1I4LYS6_9FIRM</name>
<dbReference type="SUPFAM" id="SSF53927">
    <property type="entry name" value="Cytidine deaminase-like"/>
    <property type="match status" value="1"/>
</dbReference>
<comment type="cofactor">
    <cofactor evidence="8">
        <name>Zn(2+)</name>
        <dbReference type="ChEBI" id="CHEBI:29105"/>
    </cofactor>
    <text evidence="8">Binds 1 zinc ion per subunit.</text>
</comment>
<dbReference type="InterPro" id="IPR058535">
    <property type="entry name" value="MafB19-deam"/>
</dbReference>
<dbReference type="AlphaFoldDB" id="A0A1I4LYS6"/>
<accession>A0A1I4LYS6</accession>
<dbReference type="InterPro" id="IPR002125">
    <property type="entry name" value="CMP_dCMP_dom"/>
</dbReference>
<dbReference type="Pfam" id="PF14437">
    <property type="entry name" value="MafB19-deam"/>
    <property type="match status" value="1"/>
</dbReference>
<dbReference type="PANTHER" id="PTHR11079">
    <property type="entry name" value="CYTOSINE DEAMINASE FAMILY MEMBER"/>
    <property type="match status" value="1"/>
</dbReference>
<dbReference type="CDD" id="cd01285">
    <property type="entry name" value="nucleoside_deaminase"/>
    <property type="match status" value="1"/>
</dbReference>
<comment type="function">
    <text evidence="8">Catalyzes the deamination of adenosine to inosine at the wobble position 34 of tRNA(Arg2).</text>
</comment>
<dbReference type="EMBL" id="FOTS01000028">
    <property type="protein sequence ID" value="SFL96003.1"/>
    <property type="molecule type" value="Genomic_DNA"/>
</dbReference>
<evidence type="ECO:0000313" key="11">
    <source>
        <dbReference type="Proteomes" id="UP000199520"/>
    </source>
</evidence>
<dbReference type="PROSITE" id="PS51747">
    <property type="entry name" value="CYT_DCMP_DEAMINASES_2"/>
    <property type="match status" value="1"/>
</dbReference>
<gene>
    <name evidence="8" type="primary">tadA</name>
    <name evidence="10" type="ORF">SAMN04490355_102817</name>
</gene>
<dbReference type="NCBIfam" id="NF008113">
    <property type="entry name" value="PRK10860.1"/>
    <property type="match status" value="1"/>
</dbReference>
<comment type="similarity">
    <text evidence="1">Belongs to the cytidine and deoxycytidylate deaminase family. ADAT2 subfamily.</text>
</comment>
<organism evidence="10 11">
    <name type="scientific">Pelosinus propionicus DSM 13327</name>
    <dbReference type="NCBI Taxonomy" id="1123291"/>
    <lineage>
        <taxon>Bacteria</taxon>
        <taxon>Bacillati</taxon>
        <taxon>Bacillota</taxon>
        <taxon>Negativicutes</taxon>
        <taxon>Selenomonadales</taxon>
        <taxon>Sporomusaceae</taxon>
        <taxon>Pelosinus</taxon>
    </lineage>
</organism>
<comment type="subunit">
    <text evidence="2 8">Homodimer.</text>
</comment>
<dbReference type="InterPro" id="IPR016192">
    <property type="entry name" value="APOBEC/CMP_deaminase_Zn-bd"/>
</dbReference>
<evidence type="ECO:0000256" key="4">
    <source>
        <dbReference type="ARBA" id="ARBA00022723"/>
    </source>
</evidence>
<dbReference type="Proteomes" id="UP000199520">
    <property type="component" value="Unassembled WGS sequence"/>
</dbReference>
<dbReference type="GO" id="GO:0002100">
    <property type="term" value="P:tRNA wobble adenosine to inosine editing"/>
    <property type="evidence" value="ECO:0007669"/>
    <property type="project" value="UniProtKB-UniRule"/>
</dbReference>
<evidence type="ECO:0000256" key="8">
    <source>
        <dbReference type="HAMAP-Rule" id="MF_00972"/>
    </source>
</evidence>
<evidence type="ECO:0000256" key="7">
    <source>
        <dbReference type="ARBA" id="ARBA00048045"/>
    </source>
</evidence>
<dbReference type="PROSITE" id="PS00903">
    <property type="entry name" value="CYT_DCMP_DEAMINASES_1"/>
    <property type="match status" value="1"/>
</dbReference>
<keyword evidence="5 8" id="KW-0378">Hydrolase</keyword>
<evidence type="ECO:0000256" key="1">
    <source>
        <dbReference type="ARBA" id="ARBA00010669"/>
    </source>
</evidence>
<evidence type="ECO:0000256" key="3">
    <source>
        <dbReference type="ARBA" id="ARBA00022694"/>
    </source>
</evidence>
<evidence type="ECO:0000256" key="5">
    <source>
        <dbReference type="ARBA" id="ARBA00022801"/>
    </source>
</evidence>
<dbReference type="Gene3D" id="3.40.140.10">
    <property type="entry name" value="Cytidine Deaminase, domain 2"/>
    <property type="match status" value="1"/>
</dbReference>
<keyword evidence="6 8" id="KW-0862">Zinc</keyword>
<evidence type="ECO:0000256" key="2">
    <source>
        <dbReference type="ARBA" id="ARBA00011738"/>
    </source>
</evidence>
<evidence type="ECO:0000313" key="10">
    <source>
        <dbReference type="EMBL" id="SFL96003.1"/>
    </source>
</evidence>
<dbReference type="HAMAP" id="MF_00972">
    <property type="entry name" value="tRNA_aden_deaminase"/>
    <property type="match status" value="1"/>
</dbReference>
<dbReference type="InterPro" id="IPR028883">
    <property type="entry name" value="tRNA_aden_deaminase"/>
</dbReference>
<proteinExistence type="inferred from homology"/>
<dbReference type="EC" id="3.5.4.33" evidence="8"/>
<dbReference type="InterPro" id="IPR016193">
    <property type="entry name" value="Cytidine_deaminase-like"/>
</dbReference>
<dbReference type="OrthoDB" id="9802676at2"/>
<dbReference type="GO" id="GO:0052717">
    <property type="term" value="F:tRNA-specific adenosine-34 deaminase activity"/>
    <property type="evidence" value="ECO:0007669"/>
    <property type="project" value="UniProtKB-UniRule"/>
</dbReference>
<reference evidence="11" key="1">
    <citation type="submission" date="2016-10" db="EMBL/GenBank/DDBJ databases">
        <authorList>
            <person name="Varghese N."/>
            <person name="Submissions S."/>
        </authorList>
    </citation>
    <scope>NUCLEOTIDE SEQUENCE [LARGE SCALE GENOMIC DNA]</scope>
    <source>
        <strain evidence="11">DSM 13327</strain>
    </source>
</reference>
<feature type="binding site" evidence="8">
    <location>
        <position position="46"/>
    </location>
    <ligand>
        <name>Zn(2+)</name>
        <dbReference type="ChEBI" id="CHEBI:29105"/>
        <note>catalytic</note>
    </ligand>
</feature>
<keyword evidence="4 8" id="KW-0479">Metal-binding</keyword>
<feature type="binding site" evidence="8">
    <location>
        <position position="79"/>
    </location>
    <ligand>
        <name>Zn(2+)</name>
        <dbReference type="ChEBI" id="CHEBI:29105"/>
        <note>catalytic</note>
    </ligand>
</feature>
<evidence type="ECO:0000259" key="9">
    <source>
        <dbReference type="PROSITE" id="PS51747"/>
    </source>
</evidence>
<sequence length="152" mass="16772">MGLALEEAQKAYMIGEVPIGAVLVLDGQVVAAGHNMRESWYDATAHAEMIAIREACQKLKRWRLTGLTLYVTIEPCPMCAGALVMSRIDRLVYGSADVKAGAIESIFNIAQNDALNHSMVVTSGIRANECAQIMKDFFKQRRKKNKNSNIDI</sequence>
<evidence type="ECO:0000256" key="6">
    <source>
        <dbReference type="ARBA" id="ARBA00022833"/>
    </source>
</evidence>
<feature type="active site" description="Proton donor" evidence="8">
    <location>
        <position position="48"/>
    </location>
</feature>